<feature type="compositionally biased region" description="Low complexity" evidence="7">
    <location>
        <begin position="346"/>
        <end position="366"/>
    </location>
</feature>
<dbReference type="PRINTS" id="PR00405">
    <property type="entry name" value="REVINTRACTNG"/>
</dbReference>
<feature type="region of interest" description="Disordered" evidence="7">
    <location>
        <begin position="289"/>
        <end position="334"/>
    </location>
</feature>
<evidence type="ECO:0000313" key="9">
    <source>
        <dbReference type="EMBL" id="OCB91129.1"/>
    </source>
</evidence>
<reference evidence="9" key="1">
    <citation type="submission" date="2016-06" db="EMBL/GenBank/DDBJ databases">
        <title>Draft Genome sequence of the fungus Inonotus baumii.</title>
        <authorList>
            <person name="Zhu H."/>
            <person name="Lin W."/>
        </authorList>
    </citation>
    <scope>NUCLEOTIDE SEQUENCE</scope>
    <source>
        <strain evidence="9">821</strain>
    </source>
</reference>
<evidence type="ECO:0000256" key="3">
    <source>
        <dbReference type="ARBA" id="ARBA00022771"/>
    </source>
</evidence>
<evidence type="ECO:0000256" key="7">
    <source>
        <dbReference type="SAM" id="MobiDB-lite"/>
    </source>
</evidence>
<dbReference type="GO" id="GO:0008270">
    <property type="term" value="F:zinc ion binding"/>
    <property type="evidence" value="ECO:0007669"/>
    <property type="project" value="UniProtKB-KW"/>
</dbReference>
<evidence type="ECO:0000256" key="1">
    <source>
        <dbReference type="ARBA" id="ARBA00022468"/>
    </source>
</evidence>
<feature type="compositionally biased region" description="Low complexity" evidence="7">
    <location>
        <begin position="289"/>
        <end position="299"/>
    </location>
</feature>
<name>A0A9Q5NEJ5_SANBA</name>
<feature type="domain" description="Arf-GAP" evidence="8">
    <location>
        <begin position="12"/>
        <end position="119"/>
    </location>
</feature>
<dbReference type="PROSITE" id="PS50115">
    <property type="entry name" value="ARFGAP"/>
    <property type="match status" value="1"/>
</dbReference>
<dbReference type="SMART" id="SM00105">
    <property type="entry name" value="ArfGap"/>
    <property type="match status" value="1"/>
</dbReference>
<dbReference type="GO" id="GO:0005096">
    <property type="term" value="F:GTPase activator activity"/>
    <property type="evidence" value="ECO:0007669"/>
    <property type="project" value="UniProtKB-KW"/>
</dbReference>
<dbReference type="PANTHER" id="PTHR45686:SF4">
    <property type="entry name" value="ADP-RIBOSYLATION FACTOR GTPASE ACTIVATING PROTEIN 3, ISOFORM H"/>
    <property type="match status" value="1"/>
</dbReference>
<evidence type="ECO:0000259" key="8">
    <source>
        <dbReference type="PROSITE" id="PS50115"/>
    </source>
</evidence>
<keyword evidence="2" id="KW-0479">Metal-binding</keyword>
<feature type="coiled-coil region" evidence="6">
    <location>
        <begin position="259"/>
        <end position="286"/>
    </location>
</feature>
<keyword evidence="4" id="KW-0862">Zinc</keyword>
<feature type="region of interest" description="Disordered" evidence="7">
    <location>
        <begin position="346"/>
        <end position="372"/>
    </location>
</feature>
<feature type="region of interest" description="Disordered" evidence="7">
    <location>
        <begin position="160"/>
        <end position="179"/>
    </location>
</feature>
<keyword evidence="3 5" id="KW-0863">Zinc-finger</keyword>
<proteinExistence type="predicted"/>
<keyword evidence="6" id="KW-0175">Coiled coil</keyword>
<accession>A0A9Q5NEJ5</accession>
<organism evidence="9 10">
    <name type="scientific">Sanghuangporus baumii</name>
    <name type="common">Phellinus baumii</name>
    <dbReference type="NCBI Taxonomy" id="108892"/>
    <lineage>
        <taxon>Eukaryota</taxon>
        <taxon>Fungi</taxon>
        <taxon>Dikarya</taxon>
        <taxon>Basidiomycota</taxon>
        <taxon>Agaricomycotina</taxon>
        <taxon>Agaricomycetes</taxon>
        <taxon>Hymenochaetales</taxon>
        <taxon>Hymenochaetaceae</taxon>
        <taxon>Sanghuangporus</taxon>
    </lineage>
</organism>
<dbReference type="OrthoDB" id="983479at2759"/>
<dbReference type="Proteomes" id="UP000757232">
    <property type="component" value="Unassembled WGS sequence"/>
</dbReference>
<dbReference type="GO" id="GO:0048205">
    <property type="term" value="P:COPI coating of Golgi vesicle"/>
    <property type="evidence" value="ECO:0007669"/>
    <property type="project" value="TreeGrafter"/>
</dbReference>
<protein>
    <submittedName>
        <fullName evidence="9">ArfGap-domain-containing protein</fullName>
    </submittedName>
</protein>
<evidence type="ECO:0000313" key="10">
    <source>
        <dbReference type="Proteomes" id="UP000757232"/>
    </source>
</evidence>
<dbReference type="Gene3D" id="1.10.220.150">
    <property type="entry name" value="Arf GTPase activating protein"/>
    <property type="match status" value="1"/>
</dbReference>
<dbReference type="GO" id="GO:0000139">
    <property type="term" value="C:Golgi membrane"/>
    <property type="evidence" value="ECO:0007669"/>
    <property type="project" value="GOC"/>
</dbReference>
<sequence>MSSATIPKQEADNVFAVLKAQKANKMCFDCQASSPTWTSITYGVYICYNCSSAHRNLGVHLSFVRSTNLDSWRMDHLRRMKVGGNAAATEFFTKHGGSLLLSEGNTKKKYESKVAELYRAELDKREKADAAMFPAGVFVEGAAGAAPASAPLEAAEDDFFDSWDKPASPKPKTSNGAAAPSTLVVINRAASSPPSTAPRTVTSASLLATSTTTASAKPARLGLGASRLNSASSTGGTGGGARKLGGLKGAAKTVAPIDFEKAQREAEAEEARIKQLGYDRKREEQEAVAAAASVTATTSKPASDVGGPSRTGLSPTPIAPGSSRLVSHQKGSSQDMARLGMGMKRLGLGATDSSSNISTPSTPSASDESTYAREHFASQKAISSDMYFGRGIHDPNRSAEAQARLAQFQGASAISSASYFGREEEEAAARGLGADGGLLGDGSIEGVQVAAREALQRVMSNPDVQNGVETLRQGALKASSFYNLSFSAQH</sequence>
<dbReference type="InterPro" id="IPR038508">
    <property type="entry name" value="ArfGAP_dom_sf"/>
</dbReference>
<dbReference type="Pfam" id="PF01412">
    <property type="entry name" value="ArfGap"/>
    <property type="match status" value="1"/>
</dbReference>
<feature type="region of interest" description="Disordered" evidence="7">
    <location>
        <begin position="226"/>
        <end position="245"/>
    </location>
</feature>
<dbReference type="EMBL" id="LNZH02000104">
    <property type="protein sequence ID" value="OCB91129.1"/>
    <property type="molecule type" value="Genomic_DNA"/>
</dbReference>
<gene>
    <name evidence="9" type="ORF">A7U60_g1611</name>
</gene>
<dbReference type="SUPFAM" id="SSF57863">
    <property type="entry name" value="ArfGap/RecO-like zinc finger"/>
    <property type="match status" value="1"/>
</dbReference>
<evidence type="ECO:0000256" key="6">
    <source>
        <dbReference type="SAM" id="Coils"/>
    </source>
</evidence>
<keyword evidence="1" id="KW-0343">GTPase activation</keyword>
<dbReference type="InterPro" id="IPR037278">
    <property type="entry name" value="ARFGAP/RecO"/>
</dbReference>
<keyword evidence="10" id="KW-1185">Reference proteome</keyword>
<dbReference type="AlphaFoldDB" id="A0A9Q5NEJ5"/>
<evidence type="ECO:0000256" key="2">
    <source>
        <dbReference type="ARBA" id="ARBA00022723"/>
    </source>
</evidence>
<dbReference type="PANTHER" id="PTHR45686">
    <property type="entry name" value="ADP-RIBOSYLATION FACTOR GTPASE ACTIVATING PROTEIN 3, ISOFORM H-RELATED"/>
    <property type="match status" value="1"/>
</dbReference>
<dbReference type="InterPro" id="IPR001164">
    <property type="entry name" value="ArfGAP_dom"/>
</dbReference>
<comment type="caution">
    <text evidence="9">The sequence shown here is derived from an EMBL/GenBank/DDBJ whole genome shotgun (WGS) entry which is preliminary data.</text>
</comment>
<feature type="compositionally biased region" description="Gly residues" evidence="7">
    <location>
        <begin position="235"/>
        <end position="245"/>
    </location>
</feature>
<dbReference type="CDD" id="cd08831">
    <property type="entry name" value="ArfGap_ArfGap2_3_like"/>
    <property type="match status" value="1"/>
</dbReference>
<evidence type="ECO:0000256" key="4">
    <source>
        <dbReference type="ARBA" id="ARBA00022833"/>
    </source>
</evidence>
<feature type="compositionally biased region" description="Polar residues" evidence="7">
    <location>
        <begin position="324"/>
        <end position="334"/>
    </location>
</feature>
<evidence type="ECO:0000256" key="5">
    <source>
        <dbReference type="PROSITE-ProRule" id="PRU00288"/>
    </source>
</evidence>